<proteinExistence type="predicted"/>
<feature type="transmembrane region" description="Helical" evidence="1">
    <location>
        <begin position="15"/>
        <end position="33"/>
    </location>
</feature>
<feature type="transmembrane region" description="Helical" evidence="1">
    <location>
        <begin position="80"/>
        <end position="101"/>
    </location>
</feature>
<feature type="transmembrane region" description="Helical" evidence="1">
    <location>
        <begin position="280"/>
        <end position="298"/>
    </location>
</feature>
<evidence type="ECO:0000313" key="3">
    <source>
        <dbReference type="Proteomes" id="UP000014310"/>
    </source>
</evidence>
<dbReference type="InterPro" id="IPR025686">
    <property type="entry name" value="Glucos_trans_II"/>
</dbReference>
<keyword evidence="1" id="KW-1133">Transmembrane helix</keyword>
<dbReference type="Proteomes" id="UP000014310">
    <property type="component" value="Unassembled WGS sequence"/>
</dbReference>
<keyword evidence="1" id="KW-0472">Membrane</keyword>
<name>A0ABC9T8Q7_LACPA</name>
<accession>A0ABC9T8Q7</accession>
<protein>
    <submittedName>
        <fullName evidence="2">Uncharacterized protein</fullName>
    </submittedName>
</protein>
<evidence type="ECO:0000256" key="1">
    <source>
        <dbReference type="SAM" id="Phobius"/>
    </source>
</evidence>
<dbReference type="AlphaFoldDB" id="A0ABC9T8Q7"/>
<gene>
    <name evidence="2" type="ORF">Lpp49_13918</name>
</gene>
<evidence type="ECO:0000313" key="2">
    <source>
        <dbReference type="EMBL" id="EPC89280.1"/>
    </source>
</evidence>
<dbReference type="RefSeq" id="WP_016382946.1">
    <property type="nucleotide sequence ID" value="NZ_ANKJ01000061.1"/>
</dbReference>
<feature type="transmembrane region" description="Helical" evidence="1">
    <location>
        <begin position="138"/>
        <end position="157"/>
    </location>
</feature>
<sequence>MSDLQDFKAFFRKRLSVITFIMLTTLLLYLPKLANFSYSIDSERMINNPAEVLKSWIGIGRFGLVFLKRFFLFGININPFFINATTYLLLGTSAILLFYILDKSTNLSVSFKIIAVLMYVCSPIHFEQTNFILQSTEVLIGYNLLFTSFVVLGLPGHQTNWYRLLIGVTLTTFSFSIYPSLIIAAATVCTIVFHVSHMQRSHNPESLVAWLKPFRQMIYMFVISLVSYFLLNKFVLFLTHIAKDPYTSNASIWGKVHSTDVITSIKTAFYEQFIVGTKPFIFSITTFLGIAAVLVLLLSIMKSKFINWPVFLSLFLEYLLALSPLILLGASIGPIRALTPTIPLVLMIYVFTIFYYLNFTSLRVVAAVLMSLLLFSQIKTTSDLEQTDILTFQSETILSNQIMHKINELNITQYHEYRLIVVGSKSFESPLTQHGEVVGHTHFDWDNGTRVGSNQRIHDFFQSKGYAFKEVHPNDYANAVQLTQDFNMKSFPSTDGLKIFDHTIVVKL</sequence>
<keyword evidence="1" id="KW-0812">Transmembrane</keyword>
<comment type="caution">
    <text evidence="2">The sequence shown here is derived from an EMBL/GenBank/DDBJ whole genome shotgun (WGS) entry which is preliminary data.</text>
</comment>
<feature type="transmembrane region" description="Helical" evidence="1">
    <location>
        <begin position="107"/>
        <end position="126"/>
    </location>
</feature>
<organism evidence="2 3">
    <name type="scientific">Lacticaseibacillus paracasei subsp. paracasei Lpp49</name>
    <dbReference type="NCBI Taxonomy" id="1256213"/>
    <lineage>
        <taxon>Bacteria</taxon>
        <taxon>Bacillati</taxon>
        <taxon>Bacillota</taxon>
        <taxon>Bacilli</taxon>
        <taxon>Lactobacillales</taxon>
        <taxon>Lactobacillaceae</taxon>
        <taxon>Lacticaseibacillus</taxon>
    </lineage>
</organism>
<feature type="transmembrane region" description="Helical" evidence="1">
    <location>
        <begin position="217"/>
        <end position="238"/>
    </location>
</feature>
<dbReference type="Pfam" id="PF14264">
    <property type="entry name" value="Glucos_trans_II"/>
    <property type="match status" value="1"/>
</dbReference>
<feature type="transmembrane region" description="Helical" evidence="1">
    <location>
        <begin position="177"/>
        <end position="196"/>
    </location>
</feature>
<reference evidence="2 3" key="1">
    <citation type="journal article" date="2013" name="PLoS ONE">
        <title>Lactobacillus paracasei comparative genomics: towards species pan-genome definition and exploitation of diversity.</title>
        <authorList>
            <person name="Smokvina T."/>
            <person name="Wels M."/>
            <person name="Polka J."/>
            <person name="Chervaux C."/>
            <person name="Brisse S."/>
            <person name="Boekhorst J."/>
            <person name="van Hylckama Vlieg J.E."/>
            <person name="Siezen R.J."/>
        </authorList>
    </citation>
    <scope>NUCLEOTIDE SEQUENCE [LARGE SCALE GENOMIC DNA]</scope>
    <source>
        <strain evidence="2 3">Lpp49</strain>
    </source>
</reference>
<dbReference type="EMBL" id="ANKJ01000061">
    <property type="protein sequence ID" value="EPC89280.1"/>
    <property type="molecule type" value="Genomic_DNA"/>
</dbReference>
<feature type="transmembrane region" description="Helical" evidence="1">
    <location>
        <begin position="310"/>
        <end position="333"/>
    </location>
</feature>